<dbReference type="InterPro" id="IPR000756">
    <property type="entry name" value="Diacylglycerol_kin_accessory"/>
</dbReference>
<dbReference type="Pfam" id="PF22944">
    <property type="entry name" value="DGKD_4H"/>
    <property type="match status" value="1"/>
</dbReference>
<dbReference type="CDD" id="cd20852">
    <property type="entry name" value="C1_DGK_typeII_rpt2"/>
    <property type="match status" value="1"/>
</dbReference>
<dbReference type="SMART" id="SM00046">
    <property type="entry name" value="DAGKc"/>
    <property type="match status" value="1"/>
</dbReference>
<keyword evidence="9" id="KW-0677">Repeat</keyword>
<comment type="function">
    <text evidence="2">Phosphorylates diacylglycerol (DAG) to generate phosphatidic acid (PA).</text>
</comment>
<proteinExistence type="inferred from homology"/>
<dbReference type="CDD" id="cd20800">
    <property type="entry name" value="C1_DGK_typeII_rpt1"/>
    <property type="match status" value="1"/>
</dbReference>
<feature type="region of interest" description="Disordered" evidence="16">
    <location>
        <begin position="844"/>
        <end position="879"/>
    </location>
</feature>
<feature type="domain" description="PH" evidence="17">
    <location>
        <begin position="82"/>
        <end position="175"/>
    </location>
</feature>
<dbReference type="PANTHER" id="PTHR11255:SF109">
    <property type="entry name" value="DIACYLGLYCEROL KINASE ETA"/>
    <property type="match status" value="1"/>
</dbReference>
<accession>A0ABM5J1W6</accession>
<dbReference type="Pfam" id="PF00609">
    <property type="entry name" value="DAGK_acc"/>
    <property type="match status" value="1"/>
</dbReference>
<dbReference type="PROSITE" id="PS50146">
    <property type="entry name" value="DAGK"/>
    <property type="match status" value="1"/>
</dbReference>
<dbReference type="InterPro" id="IPR001206">
    <property type="entry name" value="Diacylglycerol_kinase_cat_dom"/>
</dbReference>
<dbReference type="SUPFAM" id="SSF50729">
    <property type="entry name" value="PH domain-like"/>
    <property type="match status" value="1"/>
</dbReference>
<feature type="region of interest" description="Disordered" evidence="16">
    <location>
        <begin position="780"/>
        <end position="803"/>
    </location>
</feature>
<evidence type="ECO:0000256" key="13">
    <source>
        <dbReference type="ARBA" id="ARBA00022833"/>
    </source>
</evidence>
<comment type="similarity">
    <text evidence="4 15">Belongs to the eukaryotic diacylglycerol kinase family.</text>
</comment>
<keyword evidence="13" id="KW-0862">Zinc</keyword>
<dbReference type="Gene3D" id="1.10.150.50">
    <property type="entry name" value="Transcription Factor, Ets-1"/>
    <property type="match status" value="1"/>
</dbReference>
<reference evidence="22" key="1">
    <citation type="journal article" date="2021" name="Elife">
        <title>Highly contiguous assemblies of 101 drosophilid genomes.</title>
        <authorList>
            <person name="Kim B.Y."/>
            <person name="Wang J.R."/>
            <person name="Miller D.E."/>
            <person name="Barmina O."/>
            <person name="Delaney E."/>
            <person name="Thompson A."/>
            <person name="Comeault A.A."/>
            <person name="Peede D."/>
            <person name="D'Agostino E.R."/>
            <person name="Pelaez J."/>
            <person name="Aguilar J.M."/>
            <person name="Haji D."/>
            <person name="Matsunaga T."/>
            <person name="Armstrong E.E."/>
            <person name="Zych M."/>
            <person name="Ogawa Y."/>
            <person name="Stamenkovic-Radak M."/>
            <person name="Jelic M."/>
            <person name="Veselinovic M.S."/>
            <person name="Tanaskovic M."/>
            <person name="Eric P."/>
            <person name="Gao J.J."/>
            <person name="Katoh T.K."/>
            <person name="Toda M.J."/>
            <person name="Watabe H."/>
            <person name="Watada M."/>
            <person name="Davis J.S."/>
            <person name="Moyle L.C."/>
            <person name="Manoli G."/>
            <person name="Bertolini E."/>
            <person name="Kostal V."/>
            <person name="Hawley R.S."/>
            <person name="Takahashi A."/>
            <person name="Jones C.D."/>
            <person name="Price D.K."/>
            <person name="Whiteman N."/>
            <person name="Kopp A."/>
            <person name="Matute D.R."/>
            <person name="Petrov D.A."/>
        </authorList>
    </citation>
    <scope>NUCLEOTIDE SEQUENCE [LARGE SCALE GENOMIC DNA]</scope>
</reference>
<evidence type="ECO:0000259" key="19">
    <source>
        <dbReference type="PROSITE" id="PS50105"/>
    </source>
</evidence>
<dbReference type="InterPro" id="IPR054474">
    <property type="entry name" value="DGKD_4H"/>
</dbReference>
<evidence type="ECO:0000313" key="22">
    <source>
        <dbReference type="Proteomes" id="UP001652680"/>
    </source>
</evidence>
<evidence type="ECO:0000256" key="9">
    <source>
        <dbReference type="ARBA" id="ARBA00022737"/>
    </source>
</evidence>
<dbReference type="InterPro" id="IPR016064">
    <property type="entry name" value="NAD/diacylglycerol_kinase_sf"/>
</dbReference>
<evidence type="ECO:0000256" key="7">
    <source>
        <dbReference type="ARBA" id="ARBA00022679"/>
    </source>
</evidence>
<dbReference type="InterPro" id="IPR013761">
    <property type="entry name" value="SAM/pointed_sf"/>
</dbReference>
<dbReference type="SUPFAM" id="SSF47769">
    <property type="entry name" value="SAM/Pointed domain"/>
    <property type="match status" value="1"/>
</dbReference>
<feature type="domain" description="Phorbol-ester/DAG-type" evidence="18">
    <location>
        <begin position="267"/>
        <end position="318"/>
    </location>
</feature>
<evidence type="ECO:0000256" key="14">
    <source>
        <dbReference type="ARBA" id="ARBA00022840"/>
    </source>
</evidence>
<dbReference type="SUPFAM" id="SSF111331">
    <property type="entry name" value="NAD kinase/diacylglycerol kinase-like"/>
    <property type="match status" value="2"/>
</dbReference>
<keyword evidence="7 15" id="KW-0808">Transferase</keyword>
<keyword evidence="6" id="KW-0597">Phosphoprotein</keyword>
<dbReference type="CDD" id="cd09507">
    <property type="entry name" value="SAM_DGK-delta-eta"/>
    <property type="match status" value="1"/>
</dbReference>
<keyword evidence="12 15" id="KW-0418">Kinase</keyword>
<evidence type="ECO:0000256" key="11">
    <source>
        <dbReference type="ARBA" id="ARBA00022771"/>
    </source>
</evidence>
<dbReference type="InterPro" id="IPR001660">
    <property type="entry name" value="SAM"/>
</dbReference>
<dbReference type="Gene3D" id="2.60.200.40">
    <property type="match status" value="1"/>
</dbReference>
<feature type="domain" description="DAGKc" evidence="20">
    <location>
        <begin position="349"/>
        <end position="485"/>
    </location>
</feature>
<evidence type="ECO:0000256" key="16">
    <source>
        <dbReference type="SAM" id="MobiDB-lite"/>
    </source>
</evidence>
<dbReference type="SUPFAM" id="SSF57889">
    <property type="entry name" value="Cysteine-rich domain"/>
    <property type="match status" value="2"/>
</dbReference>
<evidence type="ECO:0000256" key="3">
    <source>
        <dbReference type="ARBA" id="ARBA00004496"/>
    </source>
</evidence>
<feature type="domain" description="SAM" evidence="19">
    <location>
        <begin position="1854"/>
        <end position="1917"/>
    </location>
</feature>
<keyword evidence="10 15" id="KW-0547">Nucleotide-binding</keyword>
<dbReference type="InterPro" id="IPR046349">
    <property type="entry name" value="C1-like_sf"/>
</dbReference>
<evidence type="ECO:0000256" key="6">
    <source>
        <dbReference type="ARBA" id="ARBA00022553"/>
    </source>
</evidence>
<name>A0ABM5J1W6_DRORH</name>
<evidence type="ECO:0000259" key="20">
    <source>
        <dbReference type="PROSITE" id="PS50146"/>
    </source>
</evidence>
<dbReference type="InterPro" id="IPR037607">
    <property type="entry name" value="DGK"/>
</dbReference>
<evidence type="ECO:0000259" key="18">
    <source>
        <dbReference type="PROSITE" id="PS50081"/>
    </source>
</evidence>
<feature type="region of interest" description="Disordered" evidence="16">
    <location>
        <begin position="1134"/>
        <end position="1153"/>
    </location>
</feature>
<dbReference type="InterPro" id="IPR001849">
    <property type="entry name" value="PH_domain"/>
</dbReference>
<dbReference type="GeneID" id="108048077"/>
<evidence type="ECO:0000256" key="12">
    <source>
        <dbReference type="ARBA" id="ARBA00022777"/>
    </source>
</evidence>
<dbReference type="Pfam" id="PF00781">
    <property type="entry name" value="DAGK_cat"/>
    <property type="match status" value="1"/>
</dbReference>
<dbReference type="InterPro" id="IPR011993">
    <property type="entry name" value="PH-like_dom_sf"/>
</dbReference>
<keyword evidence="14 15" id="KW-0067">ATP-binding</keyword>
<keyword evidence="11" id="KW-0863">Zinc-finger</keyword>
<evidence type="ECO:0000256" key="10">
    <source>
        <dbReference type="ARBA" id="ARBA00022741"/>
    </source>
</evidence>
<dbReference type="PROSITE" id="PS50105">
    <property type="entry name" value="SAM_DOMAIN"/>
    <property type="match status" value="1"/>
</dbReference>
<dbReference type="PROSITE" id="PS00479">
    <property type="entry name" value="ZF_DAG_PE_1"/>
    <property type="match status" value="1"/>
</dbReference>
<dbReference type="EnsemblMetazoa" id="XM_044456882.1">
    <property type="protein sequence ID" value="XP_044312817.1"/>
    <property type="gene ID" value="LOC108048077"/>
</dbReference>
<evidence type="ECO:0000259" key="17">
    <source>
        <dbReference type="PROSITE" id="PS50003"/>
    </source>
</evidence>
<dbReference type="PANTHER" id="PTHR11255">
    <property type="entry name" value="DIACYLGLYCEROL KINASE"/>
    <property type="match status" value="1"/>
</dbReference>
<dbReference type="Pfam" id="PF00130">
    <property type="entry name" value="C1_1"/>
    <property type="match status" value="2"/>
</dbReference>
<dbReference type="Gene3D" id="3.40.50.10330">
    <property type="entry name" value="Probable inorganic polyphosphate/atp-NAD kinase, domain 1"/>
    <property type="match status" value="1"/>
</dbReference>
<evidence type="ECO:0000256" key="1">
    <source>
        <dbReference type="ARBA" id="ARBA00001383"/>
    </source>
</evidence>
<keyword evidence="8" id="KW-0479">Metal-binding</keyword>
<dbReference type="Gene3D" id="3.30.60.20">
    <property type="match status" value="2"/>
</dbReference>
<organism evidence="21 22">
    <name type="scientific">Drosophila rhopaloa</name>
    <name type="common">Fruit fly</name>
    <dbReference type="NCBI Taxonomy" id="1041015"/>
    <lineage>
        <taxon>Eukaryota</taxon>
        <taxon>Metazoa</taxon>
        <taxon>Ecdysozoa</taxon>
        <taxon>Arthropoda</taxon>
        <taxon>Hexapoda</taxon>
        <taxon>Insecta</taxon>
        <taxon>Pterygota</taxon>
        <taxon>Neoptera</taxon>
        <taxon>Endopterygota</taxon>
        <taxon>Diptera</taxon>
        <taxon>Brachycera</taxon>
        <taxon>Muscomorpha</taxon>
        <taxon>Ephydroidea</taxon>
        <taxon>Drosophilidae</taxon>
        <taxon>Drosophila</taxon>
        <taxon>Sophophora</taxon>
    </lineage>
</organism>
<reference evidence="21" key="2">
    <citation type="submission" date="2025-05" db="UniProtKB">
        <authorList>
            <consortium name="EnsemblMetazoa"/>
        </authorList>
    </citation>
    <scope>IDENTIFICATION</scope>
</reference>
<protein>
    <recommendedName>
        <fullName evidence="15">Diacylglycerol kinase</fullName>
        <shortName evidence="15">DAG kinase</shortName>
        <ecNumber evidence="15">2.7.1.107</ecNumber>
    </recommendedName>
</protein>
<dbReference type="SMART" id="SM00233">
    <property type="entry name" value="PH"/>
    <property type="match status" value="1"/>
</dbReference>
<dbReference type="PROSITE" id="PS50081">
    <property type="entry name" value="ZF_DAG_PE_2"/>
    <property type="match status" value="2"/>
</dbReference>
<keyword evidence="5" id="KW-0963">Cytoplasm</keyword>
<feature type="compositionally biased region" description="Low complexity" evidence="16">
    <location>
        <begin position="20"/>
        <end position="36"/>
    </location>
</feature>
<feature type="domain" description="Phorbol-ester/DAG-type" evidence="18">
    <location>
        <begin position="195"/>
        <end position="245"/>
    </location>
</feature>
<dbReference type="Proteomes" id="UP001652680">
    <property type="component" value="Unassembled WGS sequence"/>
</dbReference>
<comment type="subcellular location">
    <subcellularLocation>
        <location evidence="3">Cytoplasm</location>
    </subcellularLocation>
</comment>
<evidence type="ECO:0000256" key="15">
    <source>
        <dbReference type="RuleBase" id="RU361128"/>
    </source>
</evidence>
<comment type="catalytic activity">
    <reaction evidence="1 15">
        <text>a 1,2-diacyl-sn-glycerol + ATP = a 1,2-diacyl-sn-glycero-3-phosphate + ADP + H(+)</text>
        <dbReference type="Rhea" id="RHEA:10272"/>
        <dbReference type="ChEBI" id="CHEBI:15378"/>
        <dbReference type="ChEBI" id="CHEBI:17815"/>
        <dbReference type="ChEBI" id="CHEBI:30616"/>
        <dbReference type="ChEBI" id="CHEBI:58608"/>
        <dbReference type="ChEBI" id="CHEBI:456216"/>
        <dbReference type="EC" id="2.7.1.107"/>
    </reaction>
</comment>
<dbReference type="SMART" id="SM00109">
    <property type="entry name" value="C1"/>
    <property type="match status" value="2"/>
</dbReference>
<dbReference type="PROSITE" id="PS50003">
    <property type="entry name" value="PH_DOMAIN"/>
    <property type="match status" value="1"/>
</dbReference>
<dbReference type="InterPro" id="IPR017438">
    <property type="entry name" value="ATP-NAD_kinase_N"/>
</dbReference>
<evidence type="ECO:0000256" key="5">
    <source>
        <dbReference type="ARBA" id="ARBA00022490"/>
    </source>
</evidence>
<dbReference type="InterPro" id="IPR002219">
    <property type="entry name" value="PKC_DAG/PE"/>
</dbReference>
<dbReference type="EC" id="2.7.1.107" evidence="15"/>
<dbReference type="CDD" id="cd13274">
    <property type="entry name" value="PH_DGK_type2"/>
    <property type="match status" value="1"/>
</dbReference>
<evidence type="ECO:0000256" key="4">
    <source>
        <dbReference type="ARBA" id="ARBA00009280"/>
    </source>
</evidence>
<feature type="compositionally biased region" description="Basic and acidic residues" evidence="16">
    <location>
        <begin position="1"/>
        <end position="10"/>
    </location>
</feature>
<dbReference type="Gene3D" id="2.30.29.30">
    <property type="entry name" value="Pleckstrin-homology domain (PH domain)/Phosphotyrosine-binding domain (PTB)"/>
    <property type="match status" value="1"/>
</dbReference>
<feature type="region of interest" description="Disordered" evidence="16">
    <location>
        <begin position="1016"/>
        <end position="1062"/>
    </location>
</feature>
<dbReference type="RefSeq" id="XP_044312817.1">
    <property type="nucleotide sequence ID" value="XM_044456882.1"/>
</dbReference>
<evidence type="ECO:0000256" key="2">
    <source>
        <dbReference type="ARBA" id="ARBA00002064"/>
    </source>
</evidence>
<dbReference type="Pfam" id="PF00169">
    <property type="entry name" value="PH"/>
    <property type="match status" value="1"/>
</dbReference>
<evidence type="ECO:0000313" key="21">
    <source>
        <dbReference type="EnsemblMetazoa" id="XP_044312817.1"/>
    </source>
</evidence>
<keyword evidence="22" id="KW-1185">Reference proteome</keyword>
<dbReference type="SMART" id="SM00454">
    <property type="entry name" value="SAM"/>
    <property type="match status" value="1"/>
</dbReference>
<feature type="region of interest" description="Disordered" evidence="16">
    <location>
        <begin position="620"/>
        <end position="641"/>
    </location>
</feature>
<evidence type="ECO:0000256" key="8">
    <source>
        <dbReference type="ARBA" id="ARBA00022723"/>
    </source>
</evidence>
<dbReference type="SMART" id="SM00045">
    <property type="entry name" value="DAGKa"/>
    <property type="match status" value="1"/>
</dbReference>
<feature type="region of interest" description="Disordered" evidence="16">
    <location>
        <begin position="1"/>
        <end position="36"/>
    </location>
</feature>
<sequence length="1917" mass="213807">MAHLKLDTLHVQRSPRGSRRSSPSSGRSSACSSGSFSPVPIIPIIAISHDGDESESESEIETEPARLFQRRMSTKCTNNLAAVIKEGFLLKHTWSFQRWRRRYFRLKRNMLFYAKDEKCDVFDDIDLSDLCYFECGIKNVNHSFQITTPTRSLVLCAESRREMEDWLGSLKTATAPQRPRGDSFLIEQHDILSNHHHWYATSHARPTYCNVCRDALSGVTSHGLSCEVCKCKVHKRCAAKSIANCKWTTLASVGKDIIEQADGIIMPHQWMEGNLPVSSMCAVCKKTCGSVLRLQDWRCLWCRATVHVACRPQMAVACPIGPAKLSVVPPTSVHSISTDDAWDVASPKGNFSPLLVFVNSKSGDNQGVKFLRRFKQLLNPAQVFDLISTGPSLGLRLFRHFEMFRILVCSGDGSVGWVLSEIDRFNMHKQCQVAVMPLGTGNDLARVLGWGSSCDDDTHLPQILERYESASTKMLDRWSIMVFEKAIPVPKTPKMSISTEQEAMLTGMVTSANHHLRFIVETNDTQTLISSTRNLCDTVDDLVCRISEHHKDDEQLAVKCDILKQKLNMLLDALQEEEIGAHSGDDLIATIRSLIARSIPLTPESSASLLNPNISIEKTEKDQINSKERRNSRSLRSSEKEALQCRANSVKRAIYNVVEHSEPGRPKRYQRKLSITPFEALKIPTSTSGESTPCTSPLPIIPPINIISPTMETSRLTCISPLPDTRRDSVDESFFNSINLPAPRQFADSRRSSGVEVIQEIEEGASGETVYRRSRMSLTGGANIDDAGNRLSPSSDGGDITPTERKVDFLRVPIHTGEPIVDPLSDYRPHEVFERTYYMTREMDKDKDKGKDKEKEQYGDVENDKKDKSVEKEDSMPTEKLVHTCNLQVPGVVVTPNSQNVYTSASLTIIDTDAQTITEQSSSDDLGGEASDILSAISNEECSVASEIFDKQDAGQTVGDIIQNMDASNFTHIDSPETSDETEAMPGESIMDDISSVLGHDITYALQDNTLTDDTTTLCSEHAGPPKPPRKKSLSALSRAHSHPRRRNSSPPRMARMDSDDNPQQFGFENIVFEIDNRCDDQKMREPPRYCSLAQFVEGNDIARQSFKRPKKRISLKKPNPTTTTEIVSQQQLMLDQQRSGAHNIDDPEAQQTPTNNVASLLATTSEDELSTQTAIKIEIQDVDATVRNINTSMKVNTILTTSTSPTKKSGHGQDVKRITFDESCKKESFDDVNPNYPQISVVVRPPTPLRGDSVKPTTSLLPGSSGGAMAVSMACSGMLGVRAMNASEIRRHSSHAPGLAVREFDKDKDRRHSGFNPNQLTLDPDHARFLSSSPAASRRISCGSLFKPNEALPNLQTLKGSKSSLFMGSTIFGFDHFAAGDKEDKGGKDKEKTPTEETNRKLPIINPLVRLPNWPNLANGGGFISKCLLANADTLCAAVSPLMDPDETLLAGYHEKCVMNNYFGIGIDAKISLDFHNKREEHPEKCRSRARNYMWYGVLGSKQLLQKTCKNLEQRVQLECDGQRIPLPELQGIVILNIPSFMGGTNFWGSSKKDDIFLPPSFDDRVLEVVAVFGSVQMAASRLINLQHHRIAQCQSVQINILGDEEIPIQVDGEAWLQPPGMIRILHKNRVQMLCRNRSLELSLKSWQEKQRQHSISIQRDASSTASEHAISTDEVISERECYVLLNFIEAVSSLVKWVKFLIISHPALQHDLYEVACRASEALESIHPQGKLLEGPSLRTKLVEVIDSSRQLYDDACTLLRDRGHSLILREDLETKLSAALANMEMELKKCSVQKCIDGKLRAYFNVLAPNEETDGRRKSRPFWVRLRSGSTAGQQAFKPPLTNTREAANNWSVNEVVTWLETMQLSEYVDSFLKNDIRGKELLTLGRRDLKDLGVVKVGHVKRILQAIKDLSEN</sequence>
<dbReference type="Pfam" id="PF00536">
    <property type="entry name" value="SAM_1"/>
    <property type="match status" value="1"/>
</dbReference>